<keyword evidence="5" id="KW-1185">Reference proteome</keyword>
<keyword evidence="1 4" id="KW-0808">Transferase</keyword>
<protein>
    <submittedName>
        <fullName evidence="4">4'-phosphopantetheinyl transferase</fullName>
    </submittedName>
</protein>
<dbReference type="InterPro" id="IPR003542">
    <property type="entry name" value="Enbac_synth_compD-like"/>
</dbReference>
<gene>
    <name evidence="4" type="ORF">GCM10010326_66700</name>
</gene>
<dbReference type="InterPro" id="IPR041354">
    <property type="entry name" value="4PPT_N"/>
</dbReference>
<dbReference type="InterPro" id="IPR037143">
    <property type="entry name" value="4-PPantetheinyl_Trfase_dom_sf"/>
</dbReference>
<name>A0ABQ3AN54_9ACTN</name>
<comment type="caution">
    <text evidence="4">The sequence shown here is derived from an EMBL/GenBank/DDBJ whole genome shotgun (WGS) entry which is preliminary data.</text>
</comment>
<evidence type="ECO:0000259" key="2">
    <source>
        <dbReference type="Pfam" id="PF01648"/>
    </source>
</evidence>
<dbReference type="GO" id="GO:0016740">
    <property type="term" value="F:transferase activity"/>
    <property type="evidence" value="ECO:0007669"/>
    <property type="project" value="UniProtKB-KW"/>
</dbReference>
<feature type="domain" description="4'-phosphopantetheinyl transferase N-terminal" evidence="3">
    <location>
        <begin position="28"/>
        <end position="94"/>
    </location>
</feature>
<dbReference type="Pfam" id="PF01648">
    <property type="entry name" value="ACPS"/>
    <property type="match status" value="1"/>
</dbReference>
<sequence>MIELLLSEPTAFAESFEDEPSSGLFPAEDELVAGSVPRRRREFATVRACARLALGQLGVASVPILPGLRGAPGWPAGVVGSMTHCVGYRAAAVARTEDVLAIGIDAEPNLPIRTDGARDLVTVAEERARLPALRARRPEVHWDRLVFSAKESVYKAWFPLTGRSLDFDQAVVTVDPDEGTFHARLLVPGPLSDGGRLTGFEGRWLLRHDVLLTTIALARHA</sequence>
<organism evidence="4 5">
    <name type="scientific">Streptomyces xanthochromogenes</name>
    <dbReference type="NCBI Taxonomy" id="67384"/>
    <lineage>
        <taxon>Bacteria</taxon>
        <taxon>Bacillati</taxon>
        <taxon>Actinomycetota</taxon>
        <taxon>Actinomycetes</taxon>
        <taxon>Kitasatosporales</taxon>
        <taxon>Streptomycetaceae</taxon>
        <taxon>Streptomyces</taxon>
    </lineage>
</organism>
<dbReference type="PANTHER" id="PTHR38096">
    <property type="entry name" value="ENTEROBACTIN SYNTHASE COMPONENT D"/>
    <property type="match status" value="1"/>
</dbReference>
<dbReference type="PRINTS" id="PR01399">
    <property type="entry name" value="ENTSNTHTASED"/>
</dbReference>
<dbReference type="GeneID" id="96294538"/>
<reference evidence="5" key="1">
    <citation type="journal article" date="2019" name="Int. J. Syst. Evol. Microbiol.">
        <title>The Global Catalogue of Microorganisms (GCM) 10K type strain sequencing project: providing services to taxonomists for standard genome sequencing and annotation.</title>
        <authorList>
            <consortium name="The Broad Institute Genomics Platform"/>
            <consortium name="The Broad Institute Genome Sequencing Center for Infectious Disease"/>
            <person name="Wu L."/>
            <person name="Ma J."/>
        </authorList>
    </citation>
    <scope>NUCLEOTIDE SEQUENCE [LARGE SCALE GENOMIC DNA]</scope>
    <source>
        <strain evidence="5">JCM 4594</strain>
    </source>
</reference>
<dbReference type="RefSeq" id="WP_190029051.1">
    <property type="nucleotide sequence ID" value="NZ_BMUU01000015.1"/>
</dbReference>
<dbReference type="Pfam" id="PF17837">
    <property type="entry name" value="4PPT_N"/>
    <property type="match status" value="1"/>
</dbReference>
<dbReference type="Proteomes" id="UP000600946">
    <property type="component" value="Unassembled WGS sequence"/>
</dbReference>
<dbReference type="EMBL" id="BMUU01000015">
    <property type="protein sequence ID" value="GGY62471.1"/>
    <property type="molecule type" value="Genomic_DNA"/>
</dbReference>
<evidence type="ECO:0000256" key="1">
    <source>
        <dbReference type="ARBA" id="ARBA00022679"/>
    </source>
</evidence>
<evidence type="ECO:0000259" key="3">
    <source>
        <dbReference type="Pfam" id="PF17837"/>
    </source>
</evidence>
<dbReference type="InterPro" id="IPR008278">
    <property type="entry name" value="4-PPantetheinyl_Trfase_dom"/>
</dbReference>
<dbReference type="SUPFAM" id="SSF56214">
    <property type="entry name" value="4'-phosphopantetheinyl transferase"/>
    <property type="match status" value="1"/>
</dbReference>
<evidence type="ECO:0000313" key="4">
    <source>
        <dbReference type="EMBL" id="GGY62471.1"/>
    </source>
</evidence>
<feature type="domain" description="4'-phosphopantetheinyl transferase" evidence="2">
    <location>
        <begin position="101"/>
        <end position="178"/>
    </location>
</feature>
<proteinExistence type="predicted"/>
<dbReference type="PANTHER" id="PTHR38096:SF1">
    <property type="entry name" value="ENTEROBACTIN SYNTHASE COMPONENT D"/>
    <property type="match status" value="1"/>
</dbReference>
<evidence type="ECO:0000313" key="5">
    <source>
        <dbReference type="Proteomes" id="UP000600946"/>
    </source>
</evidence>
<accession>A0ABQ3AN54</accession>